<evidence type="ECO:0000313" key="3">
    <source>
        <dbReference type="Proteomes" id="UP000005307"/>
    </source>
</evidence>
<dbReference type="GO" id="GO:0003677">
    <property type="term" value="F:DNA binding"/>
    <property type="evidence" value="ECO:0007669"/>
    <property type="project" value="InterPro"/>
</dbReference>
<proteinExistence type="predicted"/>
<name>M9R8L6_9RHOB</name>
<sequence>MPLNTDHIKVEKSRVGTQRSNKSQALVANTVAQPSKQQGVKRSGGSIITDRDLRVISISQSWWSLYGVEPFPLPAHLHDILLAREAVGWFTLSNSFSDHGTIEALSHKMENNQYFHDFHISPLGDVIDITHYTDLESGNKFFNYTRTGITVAHATEKLLGDRGLVALRDLINLGMFGMFPMTFELVQPARLIYAPVICAPKSGKLIILDETKSFPDLGNIHNVEDLSVKLQDITYFLDKDGQYSSRVELEGGKLLHLALKRQFFYAGGPSFIAGRVMRLCSGVSEQSILNKYPQFSSKEVEVVCLLALGNTIKEAAAKIGKAQVTVSLQARSALLKSRERSLNALVVKIVHSSLW</sequence>
<feature type="domain" description="HTH luxR-type" evidence="1">
    <location>
        <begin position="292"/>
        <end position="349"/>
    </location>
</feature>
<dbReference type="GO" id="GO:0006355">
    <property type="term" value="P:regulation of DNA-templated transcription"/>
    <property type="evidence" value="ECO:0007669"/>
    <property type="project" value="InterPro"/>
</dbReference>
<accession>M9R8L6</accession>
<dbReference type="KEGG" id="oat:OAN307_c30140"/>
<gene>
    <name evidence="2" type="ORF">OAN307_c30140</name>
</gene>
<dbReference type="HOGENOM" id="CLU_066853_0_0_5"/>
<dbReference type="SUPFAM" id="SSF46894">
    <property type="entry name" value="C-terminal effector domain of the bipartite response regulators"/>
    <property type="match status" value="1"/>
</dbReference>
<keyword evidence="3" id="KW-1185">Reference proteome</keyword>
<protein>
    <recommendedName>
        <fullName evidence="1">HTH luxR-type domain-containing protein</fullName>
    </recommendedName>
</protein>
<reference evidence="2 3" key="1">
    <citation type="journal article" date="2013" name="PLoS ONE">
        <title>Poles Apart: Arctic and Antarctic Octadecabacter strains Share High Genome Plasticity and a New Type of Xanthorhodopsin.</title>
        <authorList>
            <person name="Vollmers J."/>
            <person name="Voget S."/>
            <person name="Dietrich S."/>
            <person name="Gollnow K."/>
            <person name="Smits M."/>
            <person name="Meyer K."/>
            <person name="Brinkhoff T."/>
            <person name="Simon M."/>
            <person name="Daniel R."/>
        </authorList>
    </citation>
    <scope>NUCLEOTIDE SEQUENCE [LARGE SCALE GENOMIC DNA]</scope>
    <source>
        <strain evidence="2 3">307</strain>
    </source>
</reference>
<dbReference type="EMBL" id="CP003740">
    <property type="protein sequence ID" value="AGI68562.1"/>
    <property type="molecule type" value="Genomic_DNA"/>
</dbReference>
<dbReference type="SMART" id="SM00421">
    <property type="entry name" value="HTH_LUXR"/>
    <property type="match status" value="1"/>
</dbReference>
<dbReference type="InterPro" id="IPR016032">
    <property type="entry name" value="Sig_transdc_resp-reg_C-effctor"/>
</dbReference>
<evidence type="ECO:0000259" key="1">
    <source>
        <dbReference type="SMART" id="SM00421"/>
    </source>
</evidence>
<organism evidence="2 3">
    <name type="scientific">Octadecabacter antarcticus 307</name>
    <dbReference type="NCBI Taxonomy" id="391626"/>
    <lineage>
        <taxon>Bacteria</taxon>
        <taxon>Pseudomonadati</taxon>
        <taxon>Pseudomonadota</taxon>
        <taxon>Alphaproteobacteria</taxon>
        <taxon>Rhodobacterales</taxon>
        <taxon>Roseobacteraceae</taxon>
        <taxon>Octadecabacter</taxon>
    </lineage>
</organism>
<dbReference type="Proteomes" id="UP000005307">
    <property type="component" value="Chromosome"/>
</dbReference>
<dbReference type="InterPro" id="IPR000792">
    <property type="entry name" value="Tscrpt_reg_LuxR_C"/>
</dbReference>
<dbReference type="AlphaFoldDB" id="M9R8L6"/>
<evidence type="ECO:0000313" key="2">
    <source>
        <dbReference type="EMBL" id="AGI68562.1"/>
    </source>
</evidence>